<dbReference type="InterPro" id="IPR013087">
    <property type="entry name" value="Znf_C2H2_type"/>
</dbReference>
<dbReference type="SMART" id="SM00355">
    <property type="entry name" value="ZnF_C2H2"/>
    <property type="match status" value="8"/>
</dbReference>
<evidence type="ECO:0000259" key="13">
    <source>
        <dbReference type="PROSITE" id="PS51915"/>
    </source>
</evidence>
<protein>
    <recommendedName>
        <fullName evidence="16">C2h2-type zn-finger protein</fullName>
    </recommendedName>
</protein>
<dbReference type="Gene3D" id="3.30.160.60">
    <property type="entry name" value="Classic Zinc Finger"/>
    <property type="match status" value="7"/>
</dbReference>
<evidence type="ECO:0000256" key="10">
    <source>
        <dbReference type="PROSITE-ProRule" id="PRU01263"/>
    </source>
</evidence>
<feature type="region of interest" description="Disordered" evidence="11">
    <location>
        <begin position="183"/>
        <end position="202"/>
    </location>
</feature>
<feature type="binding site" evidence="10">
    <location>
        <position position="7"/>
    </location>
    <ligand>
        <name>Zn(2+)</name>
        <dbReference type="ChEBI" id="CHEBI:29105"/>
    </ligand>
</feature>
<feature type="binding site" evidence="10">
    <location>
        <position position="52"/>
    </location>
    <ligand>
        <name>Zn(2+)</name>
        <dbReference type="ChEBI" id="CHEBI:29105"/>
    </ligand>
</feature>
<dbReference type="SMART" id="SM00868">
    <property type="entry name" value="zf-AD"/>
    <property type="match status" value="1"/>
</dbReference>
<feature type="domain" description="C2H2-type" evidence="12">
    <location>
        <begin position="413"/>
        <end position="441"/>
    </location>
</feature>
<keyword evidence="8" id="KW-0539">Nucleus</keyword>
<evidence type="ECO:0000256" key="1">
    <source>
        <dbReference type="ARBA" id="ARBA00004123"/>
    </source>
</evidence>
<dbReference type="SUPFAM" id="SSF57716">
    <property type="entry name" value="Glucocorticoid receptor-like (DNA-binding domain)"/>
    <property type="match status" value="1"/>
</dbReference>
<evidence type="ECO:0000256" key="4">
    <source>
        <dbReference type="ARBA" id="ARBA00022771"/>
    </source>
</evidence>
<dbReference type="PANTHER" id="PTHR47772">
    <property type="entry name" value="ZINC FINGER PROTEIN 200"/>
    <property type="match status" value="1"/>
</dbReference>
<feature type="domain" description="C2H2-type" evidence="12">
    <location>
        <begin position="498"/>
        <end position="525"/>
    </location>
</feature>
<dbReference type="InterPro" id="IPR050636">
    <property type="entry name" value="C2H2-ZF_domain-containing"/>
</dbReference>
<dbReference type="Proteomes" id="UP000069940">
    <property type="component" value="Unassembled WGS sequence"/>
</dbReference>
<feature type="domain" description="ZAD" evidence="13">
    <location>
        <begin position="2"/>
        <end position="76"/>
    </location>
</feature>
<feature type="binding site" evidence="10">
    <location>
        <position position="49"/>
    </location>
    <ligand>
        <name>Zn(2+)</name>
        <dbReference type="ChEBI" id="CHEBI:29105"/>
    </ligand>
</feature>
<evidence type="ECO:0000259" key="12">
    <source>
        <dbReference type="PROSITE" id="PS50157"/>
    </source>
</evidence>
<sequence>MEVCRICAEPTARDSKISIFDGTDPIANMIHQLSGLEILDEYGLPDVACCTCVDRLESALELKQQCLKSDERFRQLIQQESILASVYEKNTEPDVPIISYKILYDQVIEHVPPDIETDYVVEVEASSLEQVSKSEQGKVSVEYINPQIETVYANVEEPLTIGNDCSSSIPPETETDYIVEVEVDRVDESKNSRQRQKSTTSIKQEIARPYTKFYKSKKKFSSTSTTPEIAITVKVEPDCMTTKNTLGPHEKAKSKDSRSKLEERSKSSKRKPSDNKAASPAKDDKEIDLPFRCCGCECSFGSKPELLQHSKESHASQKTSNRERPFECAICYRRYTSARGFKIHRRNAYQLKQHQCSSCGKRFLHRALLENHERTHTSLKPFQCPSCPKTFRSKSNLLSHQKLHSEIPEHTKHVCKLCNKGFSRKSYLKHHNTLLHSQETPYQCTFCPNQFKAKANLRLHLRTHTQERPYSCELCDKSFMYPTDRKRHMLQHTGQKPFKCKECDKGFTRKTLLRKHQTVHQSGAATGEDDD</sequence>
<evidence type="ECO:0000256" key="5">
    <source>
        <dbReference type="ARBA" id="ARBA00022833"/>
    </source>
</evidence>
<accession>A0ABM1ZKQ6</accession>
<comment type="subcellular location">
    <subcellularLocation>
        <location evidence="1">Nucleus</location>
    </subcellularLocation>
</comment>
<feature type="domain" description="C2H2-type" evidence="12">
    <location>
        <begin position="442"/>
        <end position="469"/>
    </location>
</feature>
<evidence type="ECO:0000256" key="3">
    <source>
        <dbReference type="ARBA" id="ARBA00022737"/>
    </source>
</evidence>
<dbReference type="PROSITE" id="PS51915">
    <property type="entry name" value="ZAD"/>
    <property type="match status" value="1"/>
</dbReference>
<evidence type="ECO:0000313" key="14">
    <source>
        <dbReference type="EnsemblMetazoa" id="AALFPA23_019427.P28568"/>
    </source>
</evidence>
<dbReference type="SUPFAM" id="SSF57667">
    <property type="entry name" value="beta-beta-alpha zinc fingers"/>
    <property type="match status" value="4"/>
</dbReference>
<dbReference type="Pfam" id="PF07776">
    <property type="entry name" value="zf-AD"/>
    <property type="match status" value="1"/>
</dbReference>
<feature type="compositionally biased region" description="Basic and acidic residues" evidence="11">
    <location>
        <begin position="248"/>
        <end position="274"/>
    </location>
</feature>
<evidence type="ECO:0000256" key="6">
    <source>
        <dbReference type="ARBA" id="ARBA00023015"/>
    </source>
</evidence>
<dbReference type="Gene3D" id="3.40.1800.20">
    <property type="match status" value="1"/>
</dbReference>
<dbReference type="PANTHER" id="PTHR47772:SF13">
    <property type="entry name" value="GASTRULA ZINC FINGER PROTEIN XLCGF49.1-LIKE-RELATED"/>
    <property type="match status" value="1"/>
</dbReference>
<dbReference type="PROSITE" id="PS50157">
    <property type="entry name" value="ZINC_FINGER_C2H2_2"/>
    <property type="match status" value="7"/>
</dbReference>
<evidence type="ECO:0000256" key="8">
    <source>
        <dbReference type="ARBA" id="ARBA00023242"/>
    </source>
</evidence>
<keyword evidence="4 9" id="KW-0863">Zinc-finger</keyword>
<dbReference type="RefSeq" id="XP_029724981.2">
    <property type="nucleotide sequence ID" value="XM_029869121.2"/>
</dbReference>
<dbReference type="EnsemblMetazoa" id="AALFPA23_019427.R28568">
    <property type="protein sequence ID" value="AALFPA23_019427.P28568"/>
    <property type="gene ID" value="AALFPA23_019427"/>
</dbReference>
<dbReference type="PROSITE" id="PS00028">
    <property type="entry name" value="ZINC_FINGER_C2H2_1"/>
    <property type="match status" value="7"/>
</dbReference>
<dbReference type="Pfam" id="PF00096">
    <property type="entry name" value="zf-C2H2"/>
    <property type="match status" value="5"/>
</dbReference>
<evidence type="ECO:0000256" key="9">
    <source>
        <dbReference type="PROSITE-ProRule" id="PRU00042"/>
    </source>
</evidence>
<evidence type="ECO:0000313" key="15">
    <source>
        <dbReference type="Proteomes" id="UP000069940"/>
    </source>
</evidence>
<proteinExistence type="predicted"/>
<keyword evidence="2 10" id="KW-0479">Metal-binding</keyword>
<keyword evidence="6" id="KW-0805">Transcription regulation</keyword>
<feature type="domain" description="C2H2-type" evidence="12">
    <location>
        <begin position="470"/>
        <end position="497"/>
    </location>
</feature>
<keyword evidence="15" id="KW-1185">Reference proteome</keyword>
<evidence type="ECO:0000256" key="7">
    <source>
        <dbReference type="ARBA" id="ARBA00023163"/>
    </source>
</evidence>
<evidence type="ECO:0000256" key="2">
    <source>
        <dbReference type="ARBA" id="ARBA00022723"/>
    </source>
</evidence>
<keyword evidence="7" id="KW-0804">Transcription</keyword>
<evidence type="ECO:0008006" key="16">
    <source>
        <dbReference type="Google" id="ProtNLM"/>
    </source>
</evidence>
<reference evidence="15" key="1">
    <citation type="journal article" date="2015" name="Proc. Natl. Acad. Sci. U.S.A.">
        <title>Genome sequence of the Asian Tiger mosquito, Aedes albopictus, reveals insights into its biology, genetics, and evolution.</title>
        <authorList>
            <person name="Chen X.G."/>
            <person name="Jiang X."/>
            <person name="Gu J."/>
            <person name="Xu M."/>
            <person name="Wu Y."/>
            <person name="Deng Y."/>
            <person name="Zhang C."/>
            <person name="Bonizzoni M."/>
            <person name="Dermauw W."/>
            <person name="Vontas J."/>
            <person name="Armbruster P."/>
            <person name="Huang X."/>
            <person name="Yang Y."/>
            <person name="Zhang H."/>
            <person name="He W."/>
            <person name="Peng H."/>
            <person name="Liu Y."/>
            <person name="Wu K."/>
            <person name="Chen J."/>
            <person name="Lirakis M."/>
            <person name="Topalis P."/>
            <person name="Van Leeuwen T."/>
            <person name="Hall A.B."/>
            <person name="Jiang X."/>
            <person name="Thorpe C."/>
            <person name="Mueller R.L."/>
            <person name="Sun C."/>
            <person name="Waterhouse R.M."/>
            <person name="Yan G."/>
            <person name="Tu Z.J."/>
            <person name="Fang X."/>
            <person name="James A.A."/>
        </authorList>
    </citation>
    <scope>NUCLEOTIDE SEQUENCE [LARGE SCALE GENOMIC DNA]</scope>
    <source>
        <strain evidence="15">Foshan</strain>
    </source>
</reference>
<evidence type="ECO:0000256" key="11">
    <source>
        <dbReference type="SAM" id="MobiDB-lite"/>
    </source>
</evidence>
<dbReference type="InterPro" id="IPR012934">
    <property type="entry name" value="Znf_AD"/>
</dbReference>
<keyword evidence="5 10" id="KW-0862">Zinc</keyword>
<feature type="binding site" evidence="10">
    <location>
        <position position="4"/>
    </location>
    <ligand>
        <name>Zn(2+)</name>
        <dbReference type="ChEBI" id="CHEBI:29105"/>
    </ligand>
</feature>
<dbReference type="GeneID" id="109420817"/>
<keyword evidence="3" id="KW-0677">Repeat</keyword>
<organism evidence="14 15">
    <name type="scientific">Aedes albopictus</name>
    <name type="common">Asian tiger mosquito</name>
    <name type="synonym">Stegomyia albopicta</name>
    <dbReference type="NCBI Taxonomy" id="7160"/>
    <lineage>
        <taxon>Eukaryota</taxon>
        <taxon>Metazoa</taxon>
        <taxon>Ecdysozoa</taxon>
        <taxon>Arthropoda</taxon>
        <taxon>Hexapoda</taxon>
        <taxon>Insecta</taxon>
        <taxon>Pterygota</taxon>
        <taxon>Neoptera</taxon>
        <taxon>Endopterygota</taxon>
        <taxon>Diptera</taxon>
        <taxon>Nematocera</taxon>
        <taxon>Culicoidea</taxon>
        <taxon>Culicidae</taxon>
        <taxon>Culicinae</taxon>
        <taxon>Aedini</taxon>
        <taxon>Aedes</taxon>
        <taxon>Stegomyia</taxon>
    </lineage>
</organism>
<feature type="domain" description="C2H2-type" evidence="12">
    <location>
        <begin position="354"/>
        <end position="381"/>
    </location>
</feature>
<feature type="region of interest" description="Disordered" evidence="11">
    <location>
        <begin position="241"/>
        <end position="283"/>
    </location>
</feature>
<dbReference type="InterPro" id="IPR036236">
    <property type="entry name" value="Znf_C2H2_sf"/>
</dbReference>
<reference evidence="14" key="2">
    <citation type="submission" date="2025-05" db="UniProtKB">
        <authorList>
            <consortium name="EnsemblMetazoa"/>
        </authorList>
    </citation>
    <scope>IDENTIFICATION</scope>
    <source>
        <strain evidence="14">Foshan</strain>
    </source>
</reference>
<feature type="domain" description="C2H2-type" evidence="12">
    <location>
        <begin position="382"/>
        <end position="409"/>
    </location>
</feature>
<name>A0ABM1ZKQ6_AEDAL</name>
<feature type="domain" description="C2H2-type" evidence="12">
    <location>
        <begin position="291"/>
        <end position="319"/>
    </location>
</feature>